<dbReference type="KEGG" id="dpx:DAPPUDRAFT_344351"/>
<dbReference type="EMBL" id="GL736757">
    <property type="protein sequence ID" value="EFX60265.1"/>
    <property type="molecule type" value="Genomic_DNA"/>
</dbReference>
<evidence type="ECO:0000313" key="1">
    <source>
        <dbReference type="EMBL" id="EFX60265.1"/>
    </source>
</evidence>
<dbReference type="Proteomes" id="UP000000305">
    <property type="component" value="Unassembled WGS sequence"/>
</dbReference>
<protein>
    <recommendedName>
        <fullName evidence="3">Protein kinase domain-containing protein</fullName>
    </recommendedName>
</protein>
<dbReference type="HOGENOM" id="CLU_2596895_0_0_1"/>
<dbReference type="AlphaFoldDB" id="E9I6W6"/>
<evidence type="ECO:0008006" key="3">
    <source>
        <dbReference type="Google" id="ProtNLM"/>
    </source>
</evidence>
<dbReference type="SUPFAM" id="SSF56112">
    <property type="entry name" value="Protein kinase-like (PK-like)"/>
    <property type="match status" value="1"/>
</dbReference>
<organism evidence="1 2">
    <name type="scientific">Daphnia pulex</name>
    <name type="common">Water flea</name>
    <dbReference type="NCBI Taxonomy" id="6669"/>
    <lineage>
        <taxon>Eukaryota</taxon>
        <taxon>Metazoa</taxon>
        <taxon>Ecdysozoa</taxon>
        <taxon>Arthropoda</taxon>
        <taxon>Crustacea</taxon>
        <taxon>Branchiopoda</taxon>
        <taxon>Diplostraca</taxon>
        <taxon>Cladocera</taxon>
        <taxon>Anomopoda</taxon>
        <taxon>Daphniidae</taxon>
        <taxon>Daphnia</taxon>
    </lineage>
</organism>
<dbReference type="InParanoid" id="E9I6W6"/>
<dbReference type="InterPro" id="IPR011009">
    <property type="entry name" value="Kinase-like_dom_sf"/>
</dbReference>
<feature type="non-terminal residue" evidence="1">
    <location>
        <position position="80"/>
    </location>
</feature>
<reference evidence="1 2" key="1">
    <citation type="journal article" date="2011" name="Science">
        <title>The ecoresponsive genome of Daphnia pulex.</title>
        <authorList>
            <person name="Colbourne J.K."/>
            <person name="Pfrender M.E."/>
            <person name="Gilbert D."/>
            <person name="Thomas W.K."/>
            <person name="Tucker A."/>
            <person name="Oakley T.H."/>
            <person name="Tokishita S."/>
            <person name="Aerts A."/>
            <person name="Arnold G.J."/>
            <person name="Basu M.K."/>
            <person name="Bauer D.J."/>
            <person name="Caceres C.E."/>
            <person name="Carmel L."/>
            <person name="Casola C."/>
            <person name="Choi J.H."/>
            <person name="Detter J.C."/>
            <person name="Dong Q."/>
            <person name="Dusheyko S."/>
            <person name="Eads B.D."/>
            <person name="Frohlich T."/>
            <person name="Geiler-Samerotte K.A."/>
            <person name="Gerlach D."/>
            <person name="Hatcher P."/>
            <person name="Jogdeo S."/>
            <person name="Krijgsveld J."/>
            <person name="Kriventseva E.V."/>
            <person name="Kultz D."/>
            <person name="Laforsch C."/>
            <person name="Lindquist E."/>
            <person name="Lopez J."/>
            <person name="Manak J.R."/>
            <person name="Muller J."/>
            <person name="Pangilinan J."/>
            <person name="Patwardhan R.P."/>
            <person name="Pitluck S."/>
            <person name="Pritham E.J."/>
            <person name="Rechtsteiner A."/>
            <person name="Rho M."/>
            <person name="Rogozin I.B."/>
            <person name="Sakarya O."/>
            <person name="Salamov A."/>
            <person name="Schaack S."/>
            <person name="Shapiro H."/>
            <person name="Shiga Y."/>
            <person name="Skalitzky C."/>
            <person name="Smith Z."/>
            <person name="Souvorov A."/>
            <person name="Sung W."/>
            <person name="Tang Z."/>
            <person name="Tsuchiya D."/>
            <person name="Tu H."/>
            <person name="Vos H."/>
            <person name="Wang M."/>
            <person name="Wolf Y.I."/>
            <person name="Yamagata H."/>
            <person name="Yamada T."/>
            <person name="Ye Y."/>
            <person name="Shaw J.R."/>
            <person name="Andrews J."/>
            <person name="Crease T.J."/>
            <person name="Tang H."/>
            <person name="Lucas S.M."/>
            <person name="Robertson H.M."/>
            <person name="Bork P."/>
            <person name="Koonin E.V."/>
            <person name="Zdobnov E.M."/>
            <person name="Grigoriev I.V."/>
            <person name="Lynch M."/>
            <person name="Boore J.L."/>
        </authorList>
    </citation>
    <scope>NUCLEOTIDE SEQUENCE [LARGE SCALE GENOMIC DNA]</scope>
</reference>
<proteinExistence type="predicted"/>
<gene>
    <name evidence="1" type="ORF">DAPPUDRAFT_344351</name>
</gene>
<evidence type="ECO:0000313" key="2">
    <source>
        <dbReference type="Proteomes" id="UP000000305"/>
    </source>
</evidence>
<keyword evidence="2" id="KW-1185">Reference proteome</keyword>
<dbReference type="Gene3D" id="1.10.510.10">
    <property type="entry name" value="Transferase(Phosphotransferase) domain 1"/>
    <property type="match status" value="1"/>
</dbReference>
<name>E9I6W6_DAPPU</name>
<sequence length="80" mass="9154">MQNKVDILSSLTFPSILSYQDVVYDLENRIVFLVMDFAENGQLMTYREATMSYTYKDANVPVPIEGTKNCNQDIAMALQH</sequence>
<accession>E9I6W6</accession>
<dbReference type="Gene3D" id="3.30.200.20">
    <property type="entry name" value="Phosphorylase Kinase, domain 1"/>
    <property type="match status" value="1"/>
</dbReference>